<evidence type="ECO:0000256" key="2">
    <source>
        <dbReference type="ARBA" id="ARBA00009810"/>
    </source>
</evidence>
<dbReference type="InterPro" id="IPR012910">
    <property type="entry name" value="Plug_dom"/>
</dbReference>
<evidence type="ECO:0000256" key="10">
    <source>
        <dbReference type="ARBA" id="ARBA00023077"/>
    </source>
</evidence>
<dbReference type="Proteomes" id="UP000217507">
    <property type="component" value="Chromosome"/>
</dbReference>
<evidence type="ECO:0000256" key="1">
    <source>
        <dbReference type="ARBA" id="ARBA00004571"/>
    </source>
</evidence>
<dbReference type="GO" id="GO:0038023">
    <property type="term" value="F:signaling receptor activity"/>
    <property type="evidence" value="ECO:0007669"/>
    <property type="project" value="InterPro"/>
</dbReference>
<dbReference type="SUPFAM" id="SSF56935">
    <property type="entry name" value="Porins"/>
    <property type="match status" value="1"/>
</dbReference>
<evidence type="ECO:0000256" key="4">
    <source>
        <dbReference type="ARBA" id="ARBA00022452"/>
    </source>
</evidence>
<keyword evidence="19" id="KW-0675">Receptor</keyword>
<dbReference type="PROSITE" id="PS52016">
    <property type="entry name" value="TONB_DEPENDENT_REC_3"/>
    <property type="match status" value="1"/>
</dbReference>
<keyword evidence="7 15" id="KW-0732">Signal</keyword>
<dbReference type="PANTHER" id="PTHR32552:SF68">
    <property type="entry name" value="FERRICHROME OUTER MEMBRANE TRANSPORTER_PHAGE RECEPTOR"/>
    <property type="match status" value="1"/>
</dbReference>
<evidence type="ECO:0000256" key="5">
    <source>
        <dbReference type="ARBA" id="ARBA00022496"/>
    </source>
</evidence>
<feature type="chain" id="PRO_5011113727" evidence="15">
    <location>
        <begin position="31"/>
        <end position="858"/>
    </location>
</feature>
<evidence type="ECO:0000256" key="3">
    <source>
        <dbReference type="ARBA" id="ARBA00022448"/>
    </source>
</evidence>
<dbReference type="PANTHER" id="PTHR32552">
    <property type="entry name" value="FERRICHROME IRON RECEPTOR-RELATED"/>
    <property type="match status" value="1"/>
</dbReference>
<gene>
    <name evidence="19" type="ORF">NIES23_33360</name>
</gene>
<feature type="signal peptide" evidence="15">
    <location>
        <begin position="1"/>
        <end position="30"/>
    </location>
</feature>
<keyword evidence="9" id="KW-0406">Ion transport</keyword>
<dbReference type="Pfam" id="PF11741">
    <property type="entry name" value="AMIN"/>
    <property type="match status" value="1"/>
</dbReference>
<dbReference type="FunFam" id="2.40.170.20:FF:000005">
    <property type="entry name" value="TonB-dependent siderophore receptor"/>
    <property type="match status" value="1"/>
</dbReference>
<evidence type="ECO:0000256" key="9">
    <source>
        <dbReference type="ARBA" id="ARBA00023065"/>
    </source>
</evidence>
<evidence type="ECO:0000256" key="13">
    <source>
        <dbReference type="PROSITE-ProRule" id="PRU01360"/>
    </source>
</evidence>
<feature type="domain" description="TonB-dependent receptor-like beta-barrel" evidence="16">
    <location>
        <begin position="390"/>
        <end position="827"/>
    </location>
</feature>
<keyword evidence="10 14" id="KW-0798">TonB box</keyword>
<reference evidence="19 20" key="1">
    <citation type="submission" date="2017-06" db="EMBL/GenBank/DDBJ databases">
        <title>Genome sequencing of cyanobaciteial culture collection at National Institute for Environmental Studies (NIES).</title>
        <authorList>
            <person name="Hirose Y."/>
            <person name="Shimura Y."/>
            <person name="Fujisawa T."/>
            <person name="Nakamura Y."/>
            <person name="Kawachi M."/>
        </authorList>
    </citation>
    <scope>NUCLEOTIDE SEQUENCE [LARGE SCALE GENOMIC DNA]</scope>
    <source>
        <strain evidence="19 20">NIES-23</strain>
    </source>
</reference>
<dbReference type="Gene3D" id="2.40.170.20">
    <property type="entry name" value="TonB-dependent receptor, beta-barrel domain"/>
    <property type="match status" value="1"/>
</dbReference>
<feature type="domain" description="AMIN" evidence="18">
    <location>
        <begin position="64"/>
        <end position="162"/>
    </location>
</feature>
<evidence type="ECO:0000256" key="12">
    <source>
        <dbReference type="ARBA" id="ARBA00023237"/>
    </source>
</evidence>
<accession>A0A1Z4KNF2</accession>
<dbReference type="InterPro" id="IPR010105">
    <property type="entry name" value="TonB_sidphr_rcpt"/>
</dbReference>
<keyword evidence="5" id="KW-0410">Iron transport</keyword>
<keyword evidence="6 13" id="KW-0812">Transmembrane</keyword>
<evidence type="ECO:0000256" key="8">
    <source>
        <dbReference type="ARBA" id="ARBA00023004"/>
    </source>
</evidence>
<evidence type="ECO:0000256" key="6">
    <source>
        <dbReference type="ARBA" id="ARBA00022692"/>
    </source>
</evidence>
<evidence type="ECO:0000256" key="7">
    <source>
        <dbReference type="ARBA" id="ARBA00022729"/>
    </source>
</evidence>
<comment type="subcellular location">
    <subcellularLocation>
        <location evidence="1 13">Cell outer membrane</location>
        <topology evidence="1 13">Multi-pass membrane protein</topology>
    </subcellularLocation>
</comment>
<evidence type="ECO:0000256" key="14">
    <source>
        <dbReference type="RuleBase" id="RU003357"/>
    </source>
</evidence>
<keyword evidence="11 13" id="KW-0472">Membrane</keyword>
<evidence type="ECO:0000259" key="16">
    <source>
        <dbReference type="Pfam" id="PF00593"/>
    </source>
</evidence>
<dbReference type="FunFam" id="2.170.130.10:FF:000001">
    <property type="entry name" value="Catecholate siderophore TonB-dependent receptor"/>
    <property type="match status" value="1"/>
</dbReference>
<evidence type="ECO:0000313" key="20">
    <source>
        <dbReference type="Proteomes" id="UP000217507"/>
    </source>
</evidence>
<feature type="domain" description="TonB-dependent receptor plug" evidence="17">
    <location>
        <begin position="216"/>
        <end position="315"/>
    </location>
</feature>
<keyword evidence="3 13" id="KW-0813">Transport</keyword>
<evidence type="ECO:0000256" key="15">
    <source>
        <dbReference type="SAM" id="SignalP"/>
    </source>
</evidence>
<dbReference type="NCBIfam" id="TIGR01783">
    <property type="entry name" value="TonB-siderophor"/>
    <property type="match status" value="1"/>
</dbReference>
<dbReference type="GO" id="GO:0015891">
    <property type="term" value="P:siderophore transport"/>
    <property type="evidence" value="ECO:0007669"/>
    <property type="project" value="InterPro"/>
</dbReference>
<dbReference type="InterPro" id="IPR036942">
    <property type="entry name" value="Beta-barrel_TonB_sf"/>
</dbReference>
<dbReference type="EMBL" id="AP018216">
    <property type="protein sequence ID" value="BAY70531.1"/>
    <property type="molecule type" value="Genomic_DNA"/>
</dbReference>
<organism evidence="19 20">
    <name type="scientific">Trichormus variabilis NIES-23</name>
    <dbReference type="NCBI Taxonomy" id="1973479"/>
    <lineage>
        <taxon>Bacteria</taxon>
        <taxon>Bacillati</taxon>
        <taxon>Cyanobacteriota</taxon>
        <taxon>Cyanophyceae</taxon>
        <taxon>Nostocales</taxon>
        <taxon>Nostocaceae</taxon>
        <taxon>Trichormus</taxon>
    </lineage>
</organism>
<evidence type="ECO:0000259" key="18">
    <source>
        <dbReference type="Pfam" id="PF11741"/>
    </source>
</evidence>
<dbReference type="InterPro" id="IPR037066">
    <property type="entry name" value="Plug_dom_sf"/>
</dbReference>
<protein>
    <submittedName>
        <fullName evidence="19">Ferrichrome iron receptor</fullName>
    </submittedName>
</protein>
<dbReference type="GO" id="GO:0009279">
    <property type="term" value="C:cell outer membrane"/>
    <property type="evidence" value="ECO:0007669"/>
    <property type="project" value="UniProtKB-SubCell"/>
</dbReference>
<dbReference type="InterPro" id="IPR021731">
    <property type="entry name" value="AMIN_dom"/>
</dbReference>
<dbReference type="GO" id="GO:0015344">
    <property type="term" value="F:siderophore uptake transmembrane transporter activity"/>
    <property type="evidence" value="ECO:0007669"/>
    <property type="project" value="TreeGrafter"/>
</dbReference>
<dbReference type="InterPro" id="IPR039426">
    <property type="entry name" value="TonB-dep_rcpt-like"/>
</dbReference>
<dbReference type="AlphaFoldDB" id="A0A1Z4KNF2"/>
<keyword evidence="4 13" id="KW-1134">Transmembrane beta strand</keyword>
<keyword evidence="12 13" id="KW-0998">Cell outer membrane</keyword>
<dbReference type="Gene3D" id="2.170.130.10">
    <property type="entry name" value="TonB-dependent receptor, plug domain"/>
    <property type="match status" value="1"/>
</dbReference>
<keyword evidence="8" id="KW-0408">Iron</keyword>
<name>A0A1Z4KNF2_ANAVA</name>
<dbReference type="Pfam" id="PF07715">
    <property type="entry name" value="Plug"/>
    <property type="match status" value="1"/>
</dbReference>
<comment type="similarity">
    <text evidence="2 13 14">Belongs to the TonB-dependent receptor family.</text>
</comment>
<sequence length="858" mass="94914">MQKSLVAFGLWHRQLWIVALVLLASQPAAANTKSENDQLNATKAQLLVQAPTNSPGEAIAITGVKANSTDKGVEVILETTQGDKLQVTNRSTGNNFIVDITGGQLQLVNGDAFTFKSEKPIAGITEINATNIDSNTVRVTVVGETALPAVELFDGDEGLIVAVTSAKVAMQPPETPAIPEQPAAQPDEPIELVVTGEQDQYRVPAASVGTRTDTPLRDIPQSIQVVPRQVLQEQRATRLGDALRNVSGVNPTRGSGDRADSFTIRGFEIFSGNVLNNGLPDRTLTETRDLYNVERVEVLKGPASVLYGLGNPGGTVNIVTKQPLANPFYNIEATVGNYDLYRGGIDFSGPLNDSKTLLYRLNLAYQNSGSYIDFVGNRSFFIAPVISAALGKNTTLTFEGEYSQKTIDSRTVVVLPAVGTVLPGPDGRRIPRNRTVYEPEGDTQIETTRLGYRLEHRFSENWSLRNDFRVTFEHNADNNQAFFLGLDADNRTANRSTYSSESDSNIYNLTTDISGRFFTGSIEHQLLFGVNMSRFDNFNNFGIDLAELTPLDIYNPVYRQPIVGRIDAVYEDNSRLTDTLGIYIQDQIKFAENFQLLLGGRFDLFTQKNKNFLDNTTEIQAGDAFTPRVGIVYKPISAISLYASYSQSFNPTEGRSADGNLFQPERGTQYEVGVKADLNDRISSTLSLYRLTRSNLLTTDPNNSRFSIQTGEQRSQGIEFDIAGEILPGWKIFAGYAYTDAEIVEDNTYTSGNRLTNVPEHSFNIWTTYEISSGDFRGLGFGLGLFYIGDRAGDLDNSFEVPSYLRTDASIFYRRDRLRFALNMKNIFDTDYFVSVTNRDFVLRGDPFTISGTISWDF</sequence>
<evidence type="ECO:0000313" key="19">
    <source>
        <dbReference type="EMBL" id="BAY70531.1"/>
    </source>
</evidence>
<evidence type="ECO:0000259" key="17">
    <source>
        <dbReference type="Pfam" id="PF07715"/>
    </source>
</evidence>
<proteinExistence type="inferred from homology"/>
<dbReference type="CDD" id="cd01347">
    <property type="entry name" value="ligand_gated_channel"/>
    <property type="match status" value="1"/>
</dbReference>
<evidence type="ECO:0000256" key="11">
    <source>
        <dbReference type="ARBA" id="ARBA00023136"/>
    </source>
</evidence>
<dbReference type="InterPro" id="IPR000531">
    <property type="entry name" value="Beta-barrel_TonB"/>
</dbReference>
<dbReference type="Pfam" id="PF00593">
    <property type="entry name" value="TonB_dep_Rec_b-barrel"/>
    <property type="match status" value="1"/>
</dbReference>